<gene>
    <name evidence="1" type="ORF">AFI02nite_05930</name>
</gene>
<dbReference type="AlphaFoldDB" id="A0A510UDB5"/>
<dbReference type="EMBL" id="BJTZ01000002">
    <property type="protein sequence ID" value="GEK12557.1"/>
    <property type="molecule type" value="Genomic_DNA"/>
</dbReference>
<name>A0A510UDB5_ALIFS</name>
<dbReference type="RefSeq" id="WP_167816840.1">
    <property type="nucleotide sequence ID" value="NZ_BJTZ01000002.1"/>
</dbReference>
<dbReference type="Proteomes" id="UP000321787">
    <property type="component" value="Unassembled WGS sequence"/>
</dbReference>
<accession>A0A510UDB5</accession>
<evidence type="ECO:0000313" key="2">
    <source>
        <dbReference type="Proteomes" id="UP000321787"/>
    </source>
</evidence>
<evidence type="ECO:0000313" key="1">
    <source>
        <dbReference type="EMBL" id="GEK12557.1"/>
    </source>
</evidence>
<sequence length="46" mass="5156">MMQRQEFISRMTIAYMEHYGSTPSAGNLSDWSALWATLTSEAGTAR</sequence>
<organism evidence="1 2">
    <name type="scientific">Aliivibrio fischeri</name>
    <name type="common">Vibrio fischeri</name>
    <dbReference type="NCBI Taxonomy" id="668"/>
    <lineage>
        <taxon>Bacteria</taxon>
        <taxon>Pseudomonadati</taxon>
        <taxon>Pseudomonadota</taxon>
        <taxon>Gammaproteobacteria</taxon>
        <taxon>Vibrionales</taxon>
        <taxon>Vibrionaceae</taxon>
        <taxon>Aliivibrio</taxon>
    </lineage>
</organism>
<reference evidence="1 2" key="1">
    <citation type="submission" date="2019-07" db="EMBL/GenBank/DDBJ databases">
        <title>Whole genome shotgun sequence of Aliivibrio fischeri NBRC 101058.</title>
        <authorList>
            <person name="Hosoyama A."/>
            <person name="Uohara A."/>
            <person name="Ohji S."/>
            <person name="Ichikawa N."/>
        </authorList>
    </citation>
    <scope>NUCLEOTIDE SEQUENCE [LARGE SCALE GENOMIC DNA]</scope>
    <source>
        <strain evidence="1 2">NBRC 101058</strain>
    </source>
</reference>
<comment type="caution">
    <text evidence="1">The sequence shown here is derived from an EMBL/GenBank/DDBJ whole genome shotgun (WGS) entry which is preliminary data.</text>
</comment>
<protein>
    <submittedName>
        <fullName evidence="1">Uncharacterized protein</fullName>
    </submittedName>
</protein>
<proteinExistence type="predicted"/>